<dbReference type="AlphaFoldDB" id="A0A9N9DVB2"/>
<dbReference type="Pfam" id="PF08238">
    <property type="entry name" value="Sel1"/>
    <property type="match status" value="4"/>
</dbReference>
<evidence type="ECO:0000313" key="4">
    <source>
        <dbReference type="Proteomes" id="UP000789831"/>
    </source>
</evidence>
<dbReference type="InterPro" id="IPR050767">
    <property type="entry name" value="Sel1_AlgK"/>
</dbReference>
<name>A0A9N9DVB2_9GLOM</name>
<evidence type="ECO:0000313" key="3">
    <source>
        <dbReference type="EMBL" id="CAG8654228.1"/>
    </source>
</evidence>
<comment type="caution">
    <text evidence="3">The sequence shown here is derived from an EMBL/GenBank/DDBJ whole genome shotgun (WGS) entry which is preliminary data.</text>
</comment>
<accession>A0A9N9DVB2</accession>
<dbReference type="SMART" id="SM00671">
    <property type="entry name" value="SEL1"/>
    <property type="match status" value="5"/>
</dbReference>
<dbReference type="PANTHER" id="PTHR11102:SF160">
    <property type="entry name" value="ERAD-ASSOCIATED E3 UBIQUITIN-PROTEIN LIGASE COMPONENT HRD3"/>
    <property type="match status" value="1"/>
</dbReference>
<dbReference type="InterPro" id="IPR011990">
    <property type="entry name" value="TPR-like_helical_dom_sf"/>
</dbReference>
<feature type="region of interest" description="Disordered" evidence="2">
    <location>
        <begin position="260"/>
        <end position="291"/>
    </location>
</feature>
<dbReference type="EMBL" id="CAJVPL010005066">
    <property type="protein sequence ID" value="CAG8654228.1"/>
    <property type="molecule type" value="Genomic_DNA"/>
</dbReference>
<dbReference type="InterPro" id="IPR006597">
    <property type="entry name" value="Sel1-like"/>
</dbReference>
<gene>
    <name evidence="3" type="ORF">AGERDE_LOCUS11530</name>
</gene>
<comment type="similarity">
    <text evidence="1">Belongs to the sel-1 family.</text>
</comment>
<sequence length="291" mass="32792">MSNRGKRKSITSTQVSILFLLPLKQRDISNDNTGEGSSKNDSNNHRELDDTLLSSQIESFIDVQAQNNPSKVEIIIKSMDENVQCTTILGYVYYHGIKVDKDIDHALIYYRKAVNKLHDSYARLFLGFHYIQKEQNFPKGVNSFRKSAESGNLSGQHYLGFFLNIGHGCIKNDKVAFHWYLCSANGGNKLGQNSLAFAYETGVGTKRNKKEAFAWYRKAAENGHAKAQHKLGECYKKGMGTKKDKVKAAYWFVEAAKNDDEAKVKNDDDDSAEVKRDTEAVKVNNDDESAK</sequence>
<evidence type="ECO:0000256" key="2">
    <source>
        <dbReference type="SAM" id="MobiDB-lite"/>
    </source>
</evidence>
<reference evidence="3" key="1">
    <citation type="submission" date="2021-06" db="EMBL/GenBank/DDBJ databases">
        <authorList>
            <person name="Kallberg Y."/>
            <person name="Tangrot J."/>
            <person name="Rosling A."/>
        </authorList>
    </citation>
    <scope>NUCLEOTIDE SEQUENCE</scope>
    <source>
        <strain evidence="3">MT106</strain>
    </source>
</reference>
<protein>
    <submittedName>
        <fullName evidence="3">9271_t:CDS:1</fullName>
    </submittedName>
</protein>
<keyword evidence="4" id="KW-1185">Reference proteome</keyword>
<evidence type="ECO:0000256" key="1">
    <source>
        <dbReference type="ARBA" id="ARBA00038101"/>
    </source>
</evidence>
<dbReference type="Proteomes" id="UP000789831">
    <property type="component" value="Unassembled WGS sequence"/>
</dbReference>
<dbReference type="PANTHER" id="PTHR11102">
    <property type="entry name" value="SEL-1-LIKE PROTEIN"/>
    <property type="match status" value="1"/>
</dbReference>
<organism evidence="3 4">
    <name type="scientific">Ambispora gerdemannii</name>
    <dbReference type="NCBI Taxonomy" id="144530"/>
    <lineage>
        <taxon>Eukaryota</taxon>
        <taxon>Fungi</taxon>
        <taxon>Fungi incertae sedis</taxon>
        <taxon>Mucoromycota</taxon>
        <taxon>Glomeromycotina</taxon>
        <taxon>Glomeromycetes</taxon>
        <taxon>Archaeosporales</taxon>
        <taxon>Ambisporaceae</taxon>
        <taxon>Ambispora</taxon>
    </lineage>
</organism>
<dbReference type="SUPFAM" id="SSF81901">
    <property type="entry name" value="HCP-like"/>
    <property type="match status" value="2"/>
</dbReference>
<proteinExistence type="inferred from homology"/>
<dbReference type="OrthoDB" id="2384430at2759"/>
<dbReference type="Gene3D" id="1.25.40.10">
    <property type="entry name" value="Tetratricopeptide repeat domain"/>
    <property type="match status" value="1"/>
</dbReference>